<gene>
    <name evidence="1" type="ORF">PECUL_23A022203</name>
</gene>
<dbReference type="AlphaFoldDB" id="A0AAD1S2L0"/>
<dbReference type="EMBL" id="OW240916">
    <property type="protein sequence ID" value="CAH2291401.1"/>
    <property type="molecule type" value="Genomic_DNA"/>
</dbReference>
<dbReference type="Proteomes" id="UP001295444">
    <property type="component" value="Chromosome 05"/>
</dbReference>
<reference evidence="1" key="1">
    <citation type="submission" date="2022-03" db="EMBL/GenBank/DDBJ databases">
        <authorList>
            <person name="Alioto T."/>
            <person name="Alioto T."/>
            <person name="Gomez Garrido J."/>
        </authorList>
    </citation>
    <scope>NUCLEOTIDE SEQUENCE</scope>
</reference>
<evidence type="ECO:0000313" key="2">
    <source>
        <dbReference type="Proteomes" id="UP001295444"/>
    </source>
</evidence>
<feature type="non-terminal residue" evidence="1">
    <location>
        <position position="1"/>
    </location>
</feature>
<evidence type="ECO:0000313" key="1">
    <source>
        <dbReference type="EMBL" id="CAH2291401.1"/>
    </source>
</evidence>
<name>A0AAD1S2L0_PELCU</name>
<proteinExistence type="predicted"/>
<keyword evidence="2" id="KW-1185">Reference proteome</keyword>
<accession>A0AAD1S2L0</accession>
<sequence>KGMLKILAACPGGPLALTAEWVLHHQFQQTPCASQCHININCEKYHLCRYILAETNTSSILSTTNVSEQDS</sequence>
<protein>
    <submittedName>
        <fullName evidence="1">Uncharacterized protein</fullName>
    </submittedName>
</protein>
<organism evidence="1 2">
    <name type="scientific">Pelobates cultripes</name>
    <name type="common">Western spadefoot toad</name>
    <dbReference type="NCBI Taxonomy" id="61616"/>
    <lineage>
        <taxon>Eukaryota</taxon>
        <taxon>Metazoa</taxon>
        <taxon>Chordata</taxon>
        <taxon>Craniata</taxon>
        <taxon>Vertebrata</taxon>
        <taxon>Euteleostomi</taxon>
        <taxon>Amphibia</taxon>
        <taxon>Batrachia</taxon>
        <taxon>Anura</taxon>
        <taxon>Pelobatoidea</taxon>
        <taxon>Pelobatidae</taxon>
        <taxon>Pelobates</taxon>
    </lineage>
</organism>